<evidence type="ECO:0000256" key="10">
    <source>
        <dbReference type="ARBA" id="ARBA00022741"/>
    </source>
</evidence>
<dbReference type="Pfam" id="PF08447">
    <property type="entry name" value="PAS_3"/>
    <property type="match status" value="1"/>
</dbReference>
<dbReference type="NCBIfam" id="TIGR00229">
    <property type="entry name" value="sensory_box"/>
    <property type="match status" value="2"/>
</dbReference>
<dbReference type="InterPro" id="IPR000700">
    <property type="entry name" value="PAS-assoc_C"/>
</dbReference>
<evidence type="ECO:0000256" key="3">
    <source>
        <dbReference type="ARBA" id="ARBA00012438"/>
    </source>
</evidence>
<dbReference type="CDD" id="cd00130">
    <property type="entry name" value="PAS"/>
    <property type="match status" value="2"/>
</dbReference>
<evidence type="ECO:0000259" key="16">
    <source>
        <dbReference type="PROSITE" id="PS50112"/>
    </source>
</evidence>
<dbReference type="SUPFAM" id="SSF47384">
    <property type="entry name" value="Homodimeric domain of signal transducing histidine kinase"/>
    <property type="match status" value="1"/>
</dbReference>
<dbReference type="InterPro" id="IPR003594">
    <property type="entry name" value="HATPase_dom"/>
</dbReference>
<dbReference type="InterPro" id="IPR013656">
    <property type="entry name" value="PAS_4"/>
</dbReference>
<dbReference type="Pfam" id="PF02518">
    <property type="entry name" value="HATPase_c"/>
    <property type="match status" value="1"/>
</dbReference>
<dbReference type="InterPro" id="IPR005467">
    <property type="entry name" value="His_kinase_dom"/>
</dbReference>
<evidence type="ECO:0000259" key="17">
    <source>
        <dbReference type="PROSITE" id="PS50113"/>
    </source>
</evidence>
<dbReference type="SUPFAM" id="SSF55785">
    <property type="entry name" value="PYP-like sensor domain (PAS domain)"/>
    <property type="match status" value="2"/>
</dbReference>
<dbReference type="Proteomes" id="UP000035760">
    <property type="component" value="Unassembled WGS sequence"/>
</dbReference>
<dbReference type="GO" id="GO:0000155">
    <property type="term" value="F:phosphorelay sensor kinase activity"/>
    <property type="evidence" value="ECO:0007669"/>
    <property type="project" value="InterPro"/>
</dbReference>
<dbReference type="InterPro" id="IPR000014">
    <property type="entry name" value="PAS"/>
</dbReference>
<keyword evidence="10" id="KW-0547">Nucleotide-binding</keyword>
<comment type="subcellular location">
    <subcellularLocation>
        <location evidence="2">Cell inner membrane</location>
        <topology evidence="2">Multi-pass membrane protein</topology>
    </subcellularLocation>
</comment>
<dbReference type="InterPro" id="IPR052162">
    <property type="entry name" value="Sensor_kinase/Photoreceptor"/>
</dbReference>
<evidence type="ECO:0000256" key="6">
    <source>
        <dbReference type="ARBA" id="ARBA00022553"/>
    </source>
</evidence>
<sequence>MTEPKDRASAPSGFAVIPQLWLSHSFSRMRLERGKAGYCHPAVLSLVLALGGLLWLWAINPLLITWLYPGSTLPSLASSVPSALAILAGAGLLYWVLKACNVAMHRTQCAQHQQLAEFIAYSPDPAFLKDQQGRYLAVNAAFAQLAGRPAIECLNQDDSALFSPEAVALFIDHDQRVIADGTASNREITLAIHGDTHVLLTTRWPYRDTEGCSIGVCGIAQEITAQKQAENQVYSANTNMESRIRERTAALQSINEDLERQIAARIQAEVALRDSQERFRQLAEHIREVFWVYGVEEERPLYISPAYEEIWGHPIDGLLERPMTWIEAIHPDDRARVQAAHITKCGSGYFDEEYRIIRPDGTIRWIWDRGFPVCDEAGRIYRIAGLAEDITRRKLAEDQLRRQQVELTRISRLSLAVELAANLAHQLNQPLAAIVAYTQACLTLLRQADTDPRVLTGTLDEIVNQGLRAGEIIRHLRELVQKHPAAQAALDLNALIRSVVRYAQTELNQAGVSLKLSLADPLPAALADDIQIQLVLLSLIRNAIESMGEQADGPHELTVSTAMADPGSVWVTVRDTGPGFRLDMEDDLFRPFFTTKPGGMGLGLSVGRSIIESQGGQLWATLNLDGGAAFHFSLPAYPDA</sequence>
<dbReference type="PANTHER" id="PTHR43304:SF1">
    <property type="entry name" value="PAC DOMAIN-CONTAINING PROTEIN"/>
    <property type="match status" value="1"/>
</dbReference>
<dbReference type="STRING" id="1400863.BN873_210144"/>
<dbReference type="GO" id="GO:0000166">
    <property type="term" value="F:nucleotide binding"/>
    <property type="evidence" value="ECO:0007669"/>
    <property type="project" value="UniProtKB-KW"/>
</dbReference>
<evidence type="ECO:0000313" key="18">
    <source>
        <dbReference type="EMBL" id="CDI01923.1"/>
    </source>
</evidence>
<dbReference type="PROSITE" id="PS50109">
    <property type="entry name" value="HIS_KIN"/>
    <property type="match status" value="1"/>
</dbReference>
<dbReference type="CDD" id="cd00082">
    <property type="entry name" value="HisKA"/>
    <property type="match status" value="1"/>
</dbReference>
<keyword evidence="5" id="KW-0997">Cell inner membrane</keyword>
<dbReference type="SMART" id="SM00091">
    <property type="entry name" value="PAS"/>
    <property type="match status" value="2"/>
</dbReference>
<feature type="domain" description="PAS" evidence="16">
    <location>
        <begin position="275"/>
        <end position="338"/>
    </location>
</feature>
<dbReference type="InterPro" id="IPR003661">
    <property type="entry name" value="HisK_dim/P_dom"/>
</dbReference>
<gene>
    <name evidence="18" type="ORF">BN873_210144</name>
</gene>
<accession>W6MCE0</accession>
<keyword evidence="12 14" id="KW-1133">Transmembrane helix</keyword>
<keyword evidence="6" id="KW-0597">Phosphoprotein</keyword>
<dbReference type="PROSITE" id="PS50113">
    <property type="entry name" value="PAC"/>
    <property type="match status" value="1"/>
</dbReference>
<keyword evidence="4" id="KW-1003">Cell membrane</keyword>
<dbReference type="SMART" id="SM00086">
    <property type="entry name" value="PAC"/>
    <property type="match status" value="1"/>
</dbReference>
<evidence type="ECO:0000259" key="15">
    <source>
        <dbReference type="PROSITE" id="PS50109"/>
    </source>
</evidence>
<evidence type="ECO:0000256" key="12">
    <source>
        <dbReference type="ARBA" id="ARBA00022989"/>
    </source>
</evidence>
<organism evidence="18 19">
    <name type="scientific">Candidatus Competibacter denitrificans Run_A_D11</name>
    <dbReference type="NCBI Taxonomy" id="1400863"/>
    <lineage>
        <taxon>Bacteria</taxon>
        <taxon>Pseudomonadati</taxon>
        <taxon>Pseudomonadota</taxon>
        <taxon>Gammaproteobacteria</taxon>
        <taxon>Candidatus Competibacteraceae</taxon>
        <taxon>Candidatus Competibacter</taxon>
    </lineage>
</organism>
<dbReference type="FunFam" id="2.10.70.100:FF:000001">
    <property type="entry name" value="Sensory transduction histidine kinase"/>
    <property type="match status" value="1"/>
</dbReference>
<evidence type="ECO:0000256" key="9">
    <source>
        <dbReference type="ARBA" id="ARBA00022737"/>
    </source>
</evidence>
<comment type="caution">
    <text evidence="18">The sequence shown here is derived from an EMBL/GenBank/DDBJ whole genome shotgun (WGS) entry which is preliminary data.</text>
</comment>
<feature type="domain" description="Histidine kinase" evidence="15">
    <location>
        <begin position="422"/>
        <end position="638"/>
    </location>
</feature>
<evidence type="ECO:0000256" key="8">
    <source>
        <dbReference type="ARBA" id="ARBA00022692"/>
    </source>
</evidence>
<reference evidence="18" key="2">
    <citation type="submission" date="2014-03" db="EMBL/GenBank/DDBJ databases">
        <title>Candidatus Competibacter-lineage genomes retrieved from metagenomes reveal functional metabolic diversity.</title>
        <authorList>
            <person name="McIlroy S.J."/>
            <person name="Albertsen M."/>
            <person name="Andresen E.K."/>
            <person name="Saunders A.M."/>
            <person name="Kristiansen R."/>
            <person name="Stokholm-Bjerregaard M."/>
            <person name="Nielsen K.L."/>
            <person name="Nielsen P.H."/>
        </authorList>
    </citation>
    <scope>NUCLEOTIDE SEQUENCE</scope>
    <source>
        <strain evidence="18">Run_A_D11</strain>
    </source>
</reference>
<evidence type="ECO:0000313" key="19">
    <source>
        <dbReference type="Proteomes" id="UP000035760"/>
    </source>
</evidence>
<proteinExistence type="predicted"/>
<feature type="domain" description="PAS" evidence="16">
    <location>
        <begin position="111"/>
        <end position="181"/>
    </location>
</feature>
<dbReference type="Pfam" id="PF08448">
    <property type="entry name" value="PAS_4"/>
    <property type="match status" value="1"/>
</dbReference>
<dbReference type="InterPro" id="IPR036890">
    <property type="entry name" value="HATPase_C_sf"/>
</dbReference>
<dbReference type="InterPro" id="IPR035965">
    <property type="entry name" value="PAS-like_dom_sf"/>
</dbReference>
<reference evidence="18" key="1">
    <citation type="submission" date="2013-07" db="EMBL/GenBank/DDBJ databases">
        <authorList>
            <person name="McIlroy S."/>
        </authorList>
    </citation>
    <scope>NUCLEOTIDE SEQUENCE [LARGE SCALE GENOMIC DNA]</scope>
    <source>
        <strain evidence="18">Run_A_D11</strain>
    </source>
</reference>
<dbReference type="AlphaFoldDB" id="W6MCE0"/>
<keyword evidence="8 14" id="KW-0812">Transmembrane</keyword>
<dbReference type="PANTHER" id="PTHR43304">
    <property type="entry name" value="PHYTOCHROME-LIKE PROTEIN CPH1"/>
    <property type="match status" value="1"/>
</dbReference>
<evidence type="ECO:0000256" key="5">
    <source>
        <dbReference type="ARBA" id="ARBA00022519"/>
    </source>
</evidence>
<dbReference type="GO" id="GO:0005886">
    <property type="term" value="C:plasma membrane"/>
    <property type="evidence" value="ECO:0007669"/>
    <property type="project" value="UniProtKB-SubCell"/>
</dbReference>
<dbReference type="EMBL" id="CBTJ020000027">
    <property type="protein sequence ID" value="CDI01923.1"/>
    <property type="molecule type" value="Genomic_DNA"/>
</dbReference>
<keyword evidence="9" id="KW-0677">Repeat</keyword>
<evidence type="ECO:0000256" key="2">
    <source>
        <dbReference type="ARBA" id="ARBA00004429"/>
    </source>
</evidence>
<comment type="catalytic activity">
    <reaction evidence="1">
        <text>ATP + protein L-histidine = ADP + protein N-phospho-L-histidine.</text>
        <dbReference type="EC" id="2.7.13.3"/>
    </reaction>
</comment>
<dbReference type="InterPro" id="IPR013655">
    <property type="entry name" value="PAS_fold_3"/>
</dbReference>
<dbReference type="Pfam" id="PF00512">
    <property type="entry name" value="HisKA"/>
    <property type="match status" value="1"/>
</dbReference>
<dbReference type="PROSITE" id="PS50112">
    <property type="entry name" value="PAS"/>
    <property type="match status" value="2"/>
</dbReference>
<dbReference type="EC" id="2.7.13.3" evidence="3"/>
<dbReference type="InterPro" id="IPR004358">
    <property type="entry name" value="Sig_transdc_His_kin-like_C"/>
</dbReference>
<dbReference type="InterPro" id="IPR036097">
    <property type="entry name" value="HisK_dim/P_sf"/>
</dbReference>
<dbReference type="RefSeq" id="WP_048671501.1">
    <property type="nucleotide sequence ID" value="NZ_CBTJ020000027.1"/>
</dbReference>
<dbReference type="PRINTS" id="PR00344">
    <property type="entry name" value="BCTRLSENSOR"/>
</dbReference>
<dbReference type="Gene3D" id="3.30.450.20">
    <property type="entry name" value="PAS domain"/>
    <property type="match status" value="2"/>
</dbReference>
<dbReference type="SUPFAM" id="SSF55874">
    <property type="entry name" value="ATPase domain of HSP90 chaperone/DNA topoisomerase II/histidine kinase"/>
    <property type="match status" value="1"/>
</dbReference>
<keyword evidence="19" id="KW-1185">Reference proteome</keyword>
<evidence type="ECO:0000256" key="1">
    <source>
        <dbReference type="ARBA" id="ARBA00000085"/>
    </source>
</evidence>
<dbReference type="Gene3D" id="3.30.565.10">
    <property type="entry name" value="Histidine kinase-like ATPase, C-terminal domain"/>
    <property type="match status" value="1"/>
</dbReference>
<evidence type="ECO:0000256" key="11">
    <source>
        <dbReference type="ARBA" id="ARBA00022777"/>
    </source>
</evidence>
<evidence type="ECO:0000256" key="4">
    <source>
        <dbReference type="ARBA" id="ARBA00022475"/>
    </source>
</evidence>
<protein>
    <recommendedName>
        <fullName evidence="3">histidine kinase</fullName>
        <ecNumber evidence="3">2.7.13.3</ecNumber>
    </recommendedName>
</protein>
<feature type="domain" description="PAC" evidence="17">
    <location>
        <begin position="350"/>
        <end position="402"/>
    </location>
</feature>
<feature type="transmembrane region" description="Helical" evidence="14">
    <location>
        <begin position="79"/>
        <end position="97"/>
    </location>
</feature>
<evidence type="ECO:0000256" key="14">
    <source>
        <dbReference type="SAM" id="Phobius"/>
    </source>
</evidence>
<keyword evidence="13 14" id="KW-0472">Membrane</keyword>
<feature type="transmembrane region" description="Helical" evidence="14">
    <location>
        <begin position="38"/>
        <end position="59"/>
    </location>
</feature>
<dbReference type="SMART" id="SM00388">
    <property type="entry name" value="HisKA"/>
    <property type="match status" value="1"/>
</dbReference>
<keyword evidence="7 18" id="KW-0808">Transferase</keyword>
<evidence type="ECO:0000256" key="13">
    <source>
        <dbReference type="ARBA" id="ARBA00023136"/>
    </source>
</evidence>
<name>W6MCE0_9GAMM</name>
<dbReference type="Gene3D" id="1.10.287.130">
    <property type="match status" value="1"/>
</dbReference>
<dbReference type="SMART" id="SM00387">
    <property type="entry name" value="HATPase_c"/>
    <property type="match status" value="1"/>
</dbReference>
<keyword evidence="11 18" id="KW-0418">Kinase</keyword>
<evidence type="ECO:0000256" key="7">
    <source>
        <dbReference type="ARBA" id="ARBA00022679"/>
    </source>
</evidence>
<dbReference type="InterPro" id="IPR001610">
    <property type="entry name" value="PAC"/>
</dbReference>